<dbReference type="SMART" id="SM00850">
    <property type="entry name" value="LytTR"/>
    <property type="match status" value="1"/>
</dbReference>
<keyword evidence="6" id="KW-0238">DNA-binding</keyword>
<evidence type="ECO:0000313" key="6">
    <source>
        <dbReference type="EMBL" id="QCT70983.1"/>
    </source>
</evidence>
<dbReference type="RefSeq" id="WP_096919994.1">
    <property type="nucleotide sequence ID" value="NZ_CP029487.1"/>
</dbReference>
<evidence type="ECO:0000256" key="1">
    <source>
        <dbReference type="ARBA" id="ARBA00018672"/>
    </source>
</evidence>
<reference evidence="6 7" key="1">
    <citation type="submission" date="2018-05" db="EMBL/GenBank/DDBJ databases">
        <title>Genome comparison of Eubacterium sp.</title>
        <authorList>
            <person name="Feng Y."/>
            <person name="Sanchez-Andrea I."/>
            <person name="Stams A.J.M."/>
            <person name="De Vos W.M."/>
        </authorList>
    </citation>
    <scope>NUCLEOTIDE SEQUENCE [LARGE SCALE GENOMIC DNA]</scope>
    <source>
        <strain evidence="6 7">YI</strain>
    </source>
</reference>
<feature type="domain" description="HTH LytTR-type" evidence="5">
    <location>
        <begin position="130"/>
        <end position="229"/>
    </location>
</feature>
<evidence type="ECO:0000313" key="7">
    <source>
        <dbReference type="Proteomes" id="UP000218387"/>
    </source>
</evidence>
<evidence type="ECO:0000256" key="2">
    <source>
        <dbReference type="ARBA" id="ARBA00024867"/>
    </source>
</evidence>
<dbReference type="PROSITE" id="PS50110">
    <property type="entry name" value="RESPONSE_REGULATORY"/>
    <property type="match status" value="1"/>
</dbReference>
<dbReference type="KEGG" id="emt:CPZ25_006460"/>
<proteinExistence type="predicted"/>
<name>A0A4P9C6G5_EUBML</name>
<dbReference type="InterPro" id="IPR011006">
    <property type="entry name" value="CheY-like_superfamily"/>
</dbReference>
<evidence type="ECO:0000256" key="3">
    <source>
        <dbReference type="PROSITE-ProRule" id="PRU00169"/>
    </source>
</evidence>
<dbReference type="EMBL" id="CP029487">
    <property type="protein sequence ID" value="QCT70983.1"/>
    <property type="molecule type" value="Genomic_DNA"/>
</dbReference>
<feature type="modified residue" description="4-aspartylphosphate" evidence="3">
    <location>
        <position position="57"/>
    </location>
</feature>
<dbReference type="Pfam" id="PF04397">
    <property type="entry name" value="LytTR"/>
    <property type="match status" value="1"/>
</dbReference>
<gene>
    <name evidence="6" type="ORF">CPZ25_006460</name>
</gene>
<dbReference type="Gene3D" id="3.40.50.2300">
    <property type="match status" value="1"/>
</dbReference>
<keyword evidence="7" id="KW-1185">Reference proteome</keyword>
<dbReference type="InterPro" id="IPR007492">
    <property type="entry name" value="LytTR_DNA-bd_dom"/>
</dbReference>
<dbReference type="PANTHER" id="PTHR37299:SF1">
    <property type="entry name" value="STAGE 0 SPORULATION PROTEIN A HOMOLOG"/>
    <property type="match status" value="1"/>
</dbReference>
<feature type="domain" description="Response regulatory" evidence="4">
    <location>
        <begin position="2"/>
        <end position="120"/>
    </location>
</feature>
<dbReference type="SUPFAM" id="SSF52172">
    <property type="entry name" value="CheY-like"/>
    <property type="match status" value="1"/>
</dbReference>
<dbReference type="AlphaFoldDB" id="A0A4P9C6G5"/>
<dbReference type="PANTHER" id="PTHR37299">
    <property type="entry name" value="TRANSCRIPTIONAL REGULATOR-RELATED"/>
    <property type="match status" value="1"/>
</dbReference>
<dbReference type="SMART" id="SM00448">
    <property type="entry name" value="REC"/>
    <property type="match status" value="1"/>
</dbReference>
<sequence>MFIILCEDNTLDRENAAQLIEEAANEMIPDHCFQVFEDAESCLKAIRKRPPDIAFIDIFLKKKNGLELAEAVRELNQEAAIVFLTMSNEFASESYRVRAVDYLLKPAGQKQVVEALMRCAKHRNEAVEPLTVHQNREILRIDQRRIEKLESQSNYILIYMNSGEVIRARSTLKKIQAQLNADMLKLRRGVVVNMRSIQTIKNGTCRMKSGEEIILSRHHAKEIREKYYDYQYHLVQKDSL</sequence>
<keyword evidence="3" id="KW-0597">Phosphoprotein</keyword>
<dbReference type="Proteomes" id="UP000218387">
    <property type="component" value="Chromosome"/>
</dbReference>
<dbReference type="InterPro" id="IPR001789">
    <property type="entry name" value="Sig_transdc_resp-reg_receiver"/>
</dbReference>
<evidence type="ECO:0000259" key="4">
    <source>
        <dbReference type="PROSITE" id="PS50110"/>
    </source>
</evidence>
<dbReference type="Gene3D" id="2.40.50.1020">
    <property type="entry name" value="LytTr DNA-binding domain"/>
    <property type="match status" value="1"/>
</dbReference>
<organism evidence="6 7">
    <name type="scientific">Eubacterium maltosivorans</name>
    <dbReference type="NCBI Taxonomy" id="2041044"/>
    <lineage>
        <taxon>Bacteria</taxon>
        <taxon>Bacillati</taxon>
        <taxon>Bacillota</taxon>
        <taxon>Clostridia</taxon>
        <taxon>Eubacteriales</taxon>
        <taxon>Eubacteriaceae</taxon>
        <taxon>Eubacterium</taxon>
    </lineage>
</organism>
<dbReference type="Pfam" id="PF00072">
    <property type="entry name" value="Response_reg"/>
    <property type="match status" value="1"/>
</dbReference>
<dbReference type="PROSITE" id="PS50930">
    <property type="entry name" value="HTH_LYTTR"/>
    <property type="match status" value="1"/>
</dbReference>
<protein>
    <recommendedName>
        <fullName evidence="1">Stage 0 sporulation protein A homolog</fullName>
    </recommendedName>
</protein>
<accession>A0A4P9C6G5</accession>
<comment type="function">
    <text evidence="2">May play the central regulatory role in sporulation. It may be an element of the effector pathway responsible for the activation of sporulation genes in response to nutritional stress. Spo0A may act in concert with spo0H (a sigma factor) to control the expression of some genes that are critical to the sporulation process.</text>
</comment>
<dbReference type="GO" id="GO:0000156">
    <property type="term" value="F:phosphorelay response regulator activity"/>
    <property type="evidence" value="ECO:0007669"/>
    <property type="project" value="InterPro"/>
</dbReference>
<dbReference type="GO" id="GO:0003677">
    <property type="term" value="F:DNA binding"/>
    <property type="evidence" value="ECO:0007669"/>
    <property type="project" value="UniProtKB-KW"/>
</dbReference>
<dbReference type="InterPro" id="IPR046947">
    <property type="entry name" value="LytR-like"/>
</dbReference>
<evidence type="ECO:0000259" key="5">
    <source>
        <dbReference type="PROSITE" id="PS50930"/>
    </source>
</evidence>